<comment type="similarity">
    <text evidence="2">Belongs to the TAF8 family.</text>
</comment>
<evidence type="ECO:0000256" key="1">
    <source>
        <dbReference type="ARBA" id="ARBA00004123"/>
    </source>
</evidence>
<reference evidence="8" key="1">
    <citation type="journal article" date="2016" name="Sci. Rep.">
        <title>Molecular characterization of firefly nuptial gifts: a multi-omics approach sheds light on postcopulatory sexual selection.</title>
        <authorList>
            <person name="Al-Wathiqui N."/>
            <person name="Fallon T.R."/>
            <person name="South A."/>
            <person name="Weng J.K."/>
            <person name="Lewis S.M."/>
        </authorList>
    </citation>
    <scope>NUCLEOTIDE SEQUENCE</scope>
</reference>
<dbReference type="InterPro" id="IPR037818">
    <property type="entry name" value="TAF8"/>
</dbReference>
<protein>
    <recommendedName>
        <fullName evidence="3">Transcription initiation factor TFIID subunit 8</fullName>
    </recommendedName>
</protein>
<dbReference type="CDD" id="cd08049">
    <property type="entry name" value="TAF8"/>
    <property type="match status" value="1"/>
</dbReference>
<dbReference type="PANTHER" id="PTHR46469:SF1">
    <property type="entry name" value="TRANSCRIPTION INITIATION FACTOR TFIID SUBUNIT 8"/>
    <property type="match status" value="1"/>
</dbReference>
<dbReference type="AlphaFoldDB" id="A0A1Y1NB59"/>
<evidence type="ECO:0000256" key="2">
    <source>
        <dbReference type="ARBA" id="ARBA00008767"/>
    </source>
</evidence>
<keyword evidence="5" id="KW-0804">Transcription</keyword>
<dbReference type="InterPro" id="IPR006565">
    <property type="entry name" value="BTP"/>
</dbReference>
<dbReference type="Gene3D" id="1.10.20.10">
    <property type="entry name" value="Histone, subunit A"/>
    <property type="match status" value="1"/>
</dbReference>
<dbReference type="PANTHER" id="PTHR46469">
    <property type="entry name" value="TRANSCRIPTION INITIATION FACTOR TFIID SUBUNIT 8"/>
    <property type="match status" value="1"/>
</dbReference>
<accession>A0A1Y1NB59</accession>
<comment type="subcellular location">
    <subcellularLocation>
        <location evidence="1">Nucleus</location>
    </subcellularLocation>
</comment>
<evidence type="ECO:0000256" key="6">
    <source>
        <dbReference type="ARBA" id="ARBA00023242"/>
    </source>
</evidence>
<evidence type="ECO:0000256" key="3">
    <source>
        <dbReference type="ARBA" id="ARBA00017307"/>
    </source>
</evidence>
<sequence>MEQQTNPYRKMLSSAISGVLLEAGFDSADRDVLESFTEMLQCFLCEIGSMSRNYCELSGRCEPVIGDVILGFVEMGVDFSGLQQYVKNGKFMSLPTLQQQQPQKQMNMLQAGTKQPLPNYIFQHLPTFPDPHSYIRTPTHKQPVIDYEAIREKFAIQKKDMEKALTKFLCRTNPIHNLFDNEEANIFPLIACKPTHPPYLSALLPQDQIFDPEDLEYTAKDQIQNQQPRKRIKSECKIEKMETGDEEENLQMNKSPEKENMNWEIDNPYLAATKLPIKAGSKCWSVRGSGGITPW</sequence>
<evidence type="ECO:0000256" key="5">
    <source>
        <dbReference type="ARBA" id="ARBA00023163"/>
    </source>
</evidence>
<evidence type="ECO:0000256" key="4">
    <source>
        <dbReference type="ARBA" id="ARBA00023015"/>
    </source>
</evidence>
<dbReference type="GO" id="GO:0046982">
    <property type="term" value="F:protein heterodimerization activity"/>
    <property type="evidence" value="ECO:0007669"/>
    <property type="project" value="InterPro"/>
</dbReference>
<dbReference type="Pfam" id="PF10406">
    <property type="entry name" value="TAF8_C"/>
    <property type="match status" value="1"/>
</dbReference>
<dbReference type="GO" id="GO:0005669">
    <property type="term" value="C:transcription factor TFIID complex"/>
    <property type="evidence" value="ECO:0007669"/>
    <property type="project" value="InterPro"/>
</dbReference>
<dbReference type="EMBL" id="GEZM01007738">
    <property type="protein sequence ID" value="JAV94959.1"/>
    <property type="molecule type" value="Transcribed_RNA"/>
</dbReference>
<dbReference type="SMART" id="SM00576">
    <property type="entry name" value="BTP"/>
    <property type="match status" value="1"/>
</dbReference>
<keyword evidence="4" id="KW-0805">Transcription regulation</keyword>
<feature type="domain" description="Bromodomain associated" evidence="7">
    <location>
        <begin position="6"/>
        <end position="81"/>
    </location>
</feature>
<proteinExistence type="inferred from homology"/>
<dbReference type="InterPro" id="IPR009072">
    <property type="entry name" value="Histone-fold"/>
</dbReference>
<organism evidence="8">
    <name type="scientific">Photinus pyralis</name>
    <name type="common">Common eastern firefly</name>
    <name type="synonym">Lampyris pyralis</name>
    <dbReference type="NCBI Taxonomy" id="7054"/>
    <lineage>
        <taxon>Eukaryota</taxon>
        <taxon>Metazoa</taxon>
        <taxon>Ecdysozoa</taxon>
        <taxon>Arthropoda</taxon>
        <taxon>Hexapoda</taxon>
        <taxon>Insecta</taxon>
        <taxon>Pterygota</taxon>
        <taxon>Neoptera</taxon>
        <taxon>Endopterygota</taxon>
        <taxon>Coleoptera</taxon>
        <taxon>Polyphaga</taxon>
        <taxon>Elateriformia</taxon>
        <taxon>Elateroidea</taxon>
        <taxon>Lampyridae</taxon>
        <taxon>Lampyrinae</taxon>
        <taxon>Photinus</taxon>
    </lineage>
</organism>
<dbReference type="Pfam" id="PF07524">
    <property type="entry name" value="Bromo_TP"/>
    <property type="match status" value="1"/>
</dbReference>
<evidence type="ECO:0000259" key="7">
    <source>
        <dbReference type="SMART" id="SM00576"/>
    </source>
</evidence>
<dbReference type="CDD" id="cd22918">
    <property type="entry name" value="HFD_TAF8"/>
    <property type="match status" value="1"/>
</dbReference>
<evidence type="ECO:0000313" key="8">
    <source>
        <dbReference type="EMBL" id="JAV94959.1"/>
    </source>
</evidence>
<keyword evidence="6" id="KW-0539">Nucleus</keyword>
<name>A0A1Y1NB59_PHOPY</name>
<dbReference type="EMBL" id="GEZM01007740">
    <property type="protein sequence ID" value="JAV94957.1"/>
    <property type="molecule type" value="Transcribed_RNA"/>
</dbReference>
<dbReference type="InterPro" id="IPR019473">
    <property type="entry name" value="TFIID_su8_C"/>
</dbReference>
<dbReference type="GO" id="GO:0006367">
    <property type="term" value="P:transcription initiation at RNA polymerase II promoter"/>
    <property type="evidence" value="ECO:0007669"/>
    <property type="project" value="TreeGrafter"/>
</dbReference>